<evidence type="ECO:0000313" key="8">
    <source>
        <dbReference type="Proteomes" id="UP000789342"/>
    </source>
</evidence>
<dbReference type="GO" id="GO:0005634">
    <property type="term" value="C:nucleus"/>
    <property type="evidence" value="ECO:0007669"/>
    <property type="project" value="UniProtKB-SubCell"/>
</dbReference>
<dbReference type="InterPro" id="IPR036864">
    <property type="entry name" value="Zn2-C6_fun-type_DNA-bd_sf"/>
</dbReference>
<dbReference type="Gene3D" id="4.10.240.10">
    <property type="entry name" value="Zn(2)-C6 fungal-type DNA-binding domain"/>
    <property type="match status" value="1"/>
</dbReference>
<dbReference type="InterPro" id="IPR001138">
    <property type="entry name" value="Zn2Cys6_DnaBD"/>
</dbReference>
<sequence>MNRTKVTVACQACQKKKVKCTGVAPCTNCERTRNHCEFTGNAKKRGPRNGTVEVIKSPAKRIENALKKDPSLKGTFDDLLAKKNFCQPIRSARPASVTPTNASIVIIDDDTDTIQSMSAYTNAPRNYSNFSRQRNATINLNAYPRDDVSAEMHQGFGREFDTATTILRRPVPVYPPVMQRNHVTNGIYLSDTYQDSSHADIDTAHSLPPITSFESFPSPPKDHILPGNPSEFPRPHPGLGSLPTISSEHLTLPPPWTLPPKKPMSMPIFDSPSGMPILLPPAPDVGNPLNNRSKYITPRFDDSKNMTLKANMSNDYHLSQDIDFHTDKPFSAATTFPSPTLLSPKSNPPPKIEKSNNTLNNFNPPTPACSL</sequence>
<dbReference type="InterPro" id="IPR050987">
    <property type="entry name" value="AtrR-like"/>
</dbReference>
<evidence type="ECO:0000256" key="4">
    <source>
        <dbReference type="ARBA" id="ARBA00023242"/>
    </source>
</evidence>
<keyword evidence="2" id="KW-0479">Metal-binding</keyword>
<dbReference type="GO" id="GO:0008270">
    <property type="term" value="F:zinc ion binding"/>
    <property type="evidence" value="ECO:0007669"/>
    <property type="project" value="InterPro"/>
</dbReference>
<dbReference type="SUPFAM" id="SSF57701">
    <property type="entry name" value="Zn2/Cys6 DNA-binding domain"/>
    <property type="match status" value="1"/>
</dbReference>
<dbReference type="SMART" id="SM00066">
    <property type="entry name" value="GAL4"/>
    <property type="match status" value="1"/>
</dbReference>
<comment type="caution">
    <text evidence="7">The sequence shown here is derived from an EMBL/GenBank/DDBJ whole genome shotgun (WGS) entry which is preliminary data.</text>
</comment>
<organism evidence="7 8">
    <name type="scientific">Acaulospora morrowiae</name>
    <dbReference type="NCBI Taxonomy" id="94023"/>
    <lineage>
        <taxon>Eukaryota</taxon>
        <taxon>Fungi</taxon>
        <taxon>Fungi incertae sedis</taxon>
        <taxon>Mucoromycota</taxon>
        <taxon>Glomeromycotina</taxon>
        <taxon>Glomeromycetes</taxon>
        <taxon>Diversisporales</taxon>
        <taxon>Acaulosporaceae</taxon>
        <taxon>Acaulospora</taxon>
    </lineage>
</organism>
<dbReference type="PANTHER" id="PTHR46910:SF3">
    <property type="entry name" value="HALOTOLERANCE PROTEIN 9-RELATED"/>
    <property type="match status" value="1"/>
</dbReference>
<keyword evidence="4" id="KW-0539">Nucleus</keyword>
<dbReference type="Proteomes" id="UP000789342">
    <property type="component" value="Unassembled WGS sequence"/>
</dbReference>
<feature type="compositionally biased region" description="Polar residues" evidence="5">
    <location>
        <begin position="335"/>
        <end position="345"/>
    </location>
</feature>
<dbReference type="Pfam" id="PF00172">
    <property type="entry name" value="Zn_clus"/>
    <property type="match status" value="1"/>
</dbReference>
<feature type="region of interest" description="Disordered" evidence="5">
    <location>
        <begin position="335"/>
        <end position="371"/>
    </location>
</feature>
<dbReference type="PROSITE" id="PS50048">
    <property type="entry name" value="ZN2_CY6_FUNGAL_2"/>
    <property type="match status" value="1"/>
</dbReference>
<keyword evidence="3" id="KW-0238">DNA-binding</keyword>
<accession>A0A9N9HHC9</accession>
<reference evidence="7" key="1">
    <citation type="submission" date="2021-06" db="EMBL/GenBank/DDBJ databases">
        <authorList>
            <person name="Kallberg Y."/>
            <person name="Tangrot J."/>
            <person name="Rosling A."/>
        </authorList>
    </citation>
    <scope>NUCLEOTIDE SEQUENCE</scope>
    <source>
        <strain evidence="7">CL551</strain>
    </source>
</reference>
<evidence type="ECO:0000256" key="5">
    <source>
        <dbReference type="SAM" id="MobiDB-lite"/>
    </source>
</evidence>
<evidence type="ECO:0000313" key="7">
    <source>
        <dbReference type="EMBL" id="CAG8674070.1"/>
    </source>
</evidence>
<comment type="subcellular location">
    <subcellularLocation>
        <location evidence="1">Nucleus</location>
    </subcellularLocation>
</comment>
<feature type="domain" description="Zn(2)-C6 fungal-type" evidence="6">
    <location>
        <begin position="9"/>
        <end position="38"/>
    </location>
</feature>
<protein>
    <submittedName>
        <fullName evidence="7">1824_t:CDS:1</fullName>
    </submittedName>
</protein>
<name>A0A9N9HHC9_9GLOM</name>
<dbReference type="AlphaFoldDB" id="A0A9N9HHC9"/>
<dbReference type="OrthoDB" id="2408466at2759"/>
<evidence type="ECO:0000256" key="2">
    <source>
        <dbReference type="ARBA" id="ARBA00022723"/>
    </source>
</evidence>
<evidence type="ECO:0000259" key="6">
    <source>
        <dbReference type="PROSITE" id="PS50048"/>
    </source>
</evidence>
<evidence type="ECO:0000256" key="1">
    <source>
        <dbReference type="ARBA" id="ARBA00004123"/>
    </source>
</evidence>
<dbReference type="CDD" id="cd00067">
    <property type="entry name" value="GAL4"/>
    <property type="match status" value="1"/>
</dbReference>
<evidence type="ECO:0000256" key="3">
    <source>
        <dbReference type="ARBA" id="ARBA00023125"/>
    </source>
</evidence>
<proteinExistence type="predicted"/>
<dbReference type="GO" id="GO:0003677">
    <property type="term" value="F:DNA binding"/>
    <property type="evidence" value="ECO:0007669"/>
    <property type="project" value="UniProtKB-KW"/>
</dbReference>
<dbReference type="PANTHER" id="PTHR46910">
    <property type="entry name" value="TRANSCRIPTION FACTOR PDR1"/>
    <property type="match status" value="1"/>
</dbReference>
<gene>
    <name evidence="7" type="ORF">AMORRO_LOCUS10944</name>
</gene>
<feature type="non-terminal residue" evidence="7">
    <location>
        <position position="371"/>
    </location>
</feature>
<dbReference type="GO" id="GO:0000981">
    <property type="term" value="F:DNA-binding transcription factor activity, RNA polymerase II-specific"/>
    <property type="evidence" value="ECO:0007669"/>
    <property type="project" value="InterPro"/>
</dbReference>
<dbReference type="EMBL" id="CAJVPV010012992">
    <property type="protein sequence ID" value="CAG8674070.1"/>
    <property type="molecule type" value="Genomic_DNA"/>
</dbReference>
<keyword evidence="8" id="KW-1185">Reference proteome</keyword>